<protein>
    <submittedName>
        <fullName evidence="2">Uncharacterized protein</fullName>
    </submittedName>
</protein>
<gene>
    <name evidence="2" type="ORF">T4A_852</name>
</gene>
<reference evidence="2 3" key="1">
    <citation type="submission" date="2015-01" db="EMBL/GenBank/DDBJ databases">
        <title>Evolution of Trichinella species and genotypes.</title>
        <authorList>
            <person name="Korhonen P.K."/>
            <person name="Edoardo P."/>
            <person name="Giuseppe L.R."/>
            <person name="Gasser R.B."/>
        </authorList>
    </citation>
    <scope>NUCLEOTIDE SEQUENCE [LARGE SCALE GENOMIC DNA]</scope>
    <source>
        <strain evidence="2">ISS13</strain>
    </source>
</reference>
<name>A0A0V1E0G8_TRIPS</name>
<evidence type="ECO:0000313" key="2">
    <source>
        <dbReference type="EMBL" id="KRY66977.1"/>
    </source>
</evidence>
<keyword evidence="1" id="KW-0472">Membrane</keyword>
<accession>A0A0V1E0G8</accession>
<proteinExistence type="predicted"/>
<keyword evidence="1" id="KW-1133">Transmembrane helix</keyword>
<evidence type="ECO:0000256" key="1">
    <source>
        <dbReference type="SAM" id="Phobius"/>
    </source>
</evidence>
<evidence type="ECO:0000313" key="3">
    <source>
        <dbReference type="Proteomes" id="UP000054632"/>
    </source>
</evidence>
<dbReference type="Proteomes" id="UP000054632">
    <property type="component" value="Unassembled WGS sequence"/>
</dbReference>
<organism evidence="2 3">
    <name type="scientific">Trichinella pseudospiralis</name>
    <name type="common">Parasitic roundworm</name>
    <dbReference type="NCBI Taxonomy" id="6337"/>
    <lineage>
        <taxon>Eukaryota</taxon>
        <taxon>Metazoa</taxon>
        <taxon>Ecdysozoa</taxon>
        <taxon>Nematoda</taxon>
        <taxon>Enoplea</taxon>
        <taxon>Dorylaimia</taxon>
        <taxon>Trichinellida</taxon>
        <taxon>Trichinellidae</taxon>
        <taxon>Trichinella</taxon>
    </lineage>
</organism>
<keyword evidence="1" id="KW-0812">Transmembrane</keyword>
<comment type="caution">
    <text evidence="2">The sequence shown here is derived from an EMBL/GenBank/DDBJ whole genome shotgun (WGS) entry which is preliminary data.</text>
</comment>
<dbReference type="EMBL" id="JYDR01000151">
    <property type="protein sequence ID" value="KRY66977.1"/>
    <property type="molecule type" value="Genomic_DNA"/>
</dbReference>
<dbReference type="AlphaFoldDB" id="A0A0V1E0G8"/>
<feature type="transmembrane region" description="Helical" evidence="1">
    <location>
        <begin position="100"/>
        <end position="119"/>
    </location>
</feature>
<sequence length="132" mass="15076">MLHSEQTQFGDKSTTVNTSAIVRKSLFYKLRTVTVRLYNVTKKILRNIFRLLRSIFKDANTQIDMDRLHLSVPDNVSRRTRNSNTSEPLKRRDDRGLCRTPVASAIFSTLTSLVIVFGWPSADICASQKDSK</sequence>